<proteinExistence type="predicted"/>
<evidence type="ECO:0000256" key="2">
    <source>
        <dbReference type="ARBA" id="ARBA00022714"/>
    </source>
</evidence>
<keyword evidence="4" id="KW-0560">Oxidoreductase</keyword>
<dbReference type="InterPro" id="IPR036010">
    <property type="entry name" value="2Fe-2S_ferredoxin-like_sf"/>
</dbReference>
<keyword evidence="2" id="KW-0001">2Fe-2S</keyword>
<organism evidence="7 8">
    <name type="scientific">Paradevosia tibetensis</name>
    <dbReference type="NCBI Taxonomy" id="1447062"/>
    <lineage>
        <taxon>Bacteria</taxon>
        <taxon>Pseudomonadati</taxon>
        <taxon>Pseudomonadota</taxon>
        <taxon>Alphaproteobacteria</taxon>
        <taxon>Hyphomicrobiales</taxon>
        <taxon>Devosiaceae</taxon>
        <taxon>Paradevosia</taxon>
    </lineage>
</organism>
<dbReference type="PROSITE" id="PS00197">
    <property type="entry name" value="2FE2S_FER_1"/>
    <property type="match status" value="1"/>
</dbReference>
<dbReference type="SUPFAM" id="SSF52343">
    <property type="entry name" value="Ferredoxin reductase-like, C-terminal NADP-linked domain"/>
    <property type="match status" value="1"/>
</dbReference>
<evidence type="ECO:0000256" key="1">
    <source>
        <dbReference type="ARBA" id="ARBA00022630"/>
    </source>
</evidence>
<dbReference type="InterPro" id="IPR006058">
    <property type="entry name" value="2Fe2S_fd_BS"/>
</dbReference>
<dbReference type="Gene3D" id="3.10.20.30">
    <property type="match status" value="1"/>
</dbReference>
<dbReference type="KEGG" id="yti:FNA67_00260"/>
<evidence type="ECO:0000256" key="3">
    <source>
        <dbReference type="ARBA" id="ARBA00022723"/>
    </source>
</evidence>
<dbReference type="Proteomes" id="UP000321062">
    <property type="component" value="Chromosome"/>
</dbReference>
<reference evidence="7 8" key="1">
    <citation type="journal article" date="2015" name="Int. J. Syst. Evol. Microbiol.">
        <title>Youhaiella tibetensis gen. nov., sp. nov., isolated from subsurface sediment.</title>
        <authorList>
            <person name="Wang Y.X."/>
            <person name="Huang F.Q."/>
            <person name="Nogi Y."/>
            <person name="Pang S.J."/>
            <person name="Wang P.K."/>
            <person name="Lv J."/>
        </authorList>
    </citation>
    <scope>NUCLEOTIDE SEQUENCE [LARGE SCALE GENOMIC DNA]</scope>
    <source>
        <strain evidence="8">fig4</strain>
    </source>
</reference>
<evidence type="ECO:0000256" key="4">
    <source>
        <dbReference type="ARBA" id="ARBA00023002"/>
    </source>
</evidence>
<dbReference type="AlphaFoldDB" id="A0A5B9DI39"/>
<dbReference type="GO" id="GO:0051537">
    <property type="term" value="F:2 iron, 2 sulfur cluster binding"/>
    <property type="evidence" value="ECO:0007669"/>
    <property type="project" value="UniProtKB-KW"/>
</dbReference>
<dbReference type="OrthoDB" id="9792185at2"/>
<keyword evidence="3" id="KW-0479">Metal-binding</keyword>
<dbReference type="RefSeq" id="WP_147654656.1">
    <property type="nucleotide sequence ID" value="NZ_BMFM01000001.1"/>
</dbReference>
<dbReference type="PANTHER" id="PTHR47354">
    <property type="entry name" value="NADH OXIDOREDUCTASE HCR"/>
    <property type="match status" value="1"/>
</dbReference>
<dbReference type="SUPFAM" id="SSF54292">
    <property type="entry name" value="2Fe-2S ferredoxin-like"/>
    <property type="match status" value="1"/>
</dbReference>
<dbReference type="CDD" id="cd00207">
    <property type="entry name" value="fer2"/>
    <property type="match status" value="1"/>
</dbReference>
<keyword evidence="6" id="KW-0411">Iron-sulfur</keyword>
<dbReference type="CDD" id="cd06185">
    <property type="entry name" value="PDR_like"/>
    <property type="match status" value="1"/>
</dbReference>
<keyword evidence="5" id="KW-0408">Iron</keyword>
<dbReference type="Pfam" id="PF00175">
    <property type="entry name" value="NAD_binding_1"/>
    <property type="match status" value="1"/>
</dbReference>
<dbReference type="InterPro" id="IPR001433">
    <property type="entry name" value="OxRdtase_FAD/NAD-bd"/>
</dbReference>
<sequence length="321" mass="34244">MDQDRPVQTEATIEVMVWRISYETPSVLSFDLRALDGSPLPPFEPGAHIDLHLPDGLVRQYSLIGPTDAGGYRIAVALDRATRGGSRWLHAGARPGARLRISPPRTTFGLVEDNRPAILIAGGIGITPLLAMARRLAERGAEWRLHYAVRSRAECALIEDLSALGGDLRLHVDDESEGLLDIAAIAAGAPPEAHLYCCGPAPMLAAFAEATAARDPAGVHSESFAPAVPAADDGGLTVVLERSGTTLRVEPDQTILEAMEAAGLRPPHSCRNGVCGTCETRVLEGTPDHRDKVLSDEERAAGNTMMICCSRASTALLRLDR</sequence>
<dbReference type="Pfam" id="PF00111">
    <property type="entry name" value="Fer2"/>
    <property type="match status" value="1"/>
</dbReference>
<accession>A0A5B9DI39</accession>
<dbReference type="PANTHER" id="PTHR47354:SF1">
    <property type="entry name" value="CARNITINE MONOOXYGENASE REDUCTASE SUBUNIT"/>
    <property type="match status" value="1"/>
</dbReference>
<protein>
    <submittedName>
        <fullName evidence="7">Oxidoreductase</fullName>
    </submittedName>
</protein>
<dbReference type="EMBL" id="CP041690">
    <property type="protein sequence ID" value="QEE18706.1"/>
    <property type="molecule type" value="Genomic_DNA"/>
</dbReference>
<dbReference type="Gene3D" id="2.40.30.10">
    <property type="entry name" value="Translation factors"/>
    <property type="match status" value="1"/>
</dbReference>
<dbReference type="InterPro" id="IPR001041">
    <property type="entry name" value="2Fe-2S_ferredoxin-type"/>
</dbReference>
<dbReference type="InterPro" id="IPR050415">
    <property type="entry name" value="MRET"/>
</dbReference>
<dbReference type="InterPro" id="IPR017938">
    <property type="entry name" value="Riboflavin_synthase-like_b-brl"/>
</dbReference>
<gene>
    <name evidence="7" type="ORF">FNA67_00260</name>
</gene>
<dbReference type="PROSITE" id="PS51085">
    <property type="entry name" value="2FE2S_FER_2"/>
    <property type="match status" value="1"/>
</dbReference>
<dbReference type="InterPro" id="IPR012675">
    <property type="entry name" value="Beta-grasp_dom_sf"/>
</dbReference>
<name>A0A5B9DI39_9HYPH</name>
<dbReference type="PRINTS" id="PR00409">
    <property type="entry name" value="PHDIOXRDTASE"/>
</dbReference>
<dbReference type="Gene3D" id="3.40.50.80">
    <property type="entry name" value="Nucleotide-binding domain of ferredoxin-NADP reductase (FNR) module"/>
    <property type="match status" value="1"/>
</dbReference>
<evidence type="ECO:0000256" key="5">
    <source>
        <dbReference type="ARBA" id="ARBA00023004"/>
    </source>
</evidence>
<dbReference type="InterPro" id="IPR017927">
    <property type="entry name" value="FAD-bd_FR_type"/>
</dbReference>
<dbReference type="PROSITE" id="PS51384">
    <property type="entry name" value="FAD_FR"/>
    <property type="match status" value="1"/>
</dbReference>
<dbReference type="SUPFAM" id="SSF63380">
    <property type="entry name" value="Riboflavin synthase domain-like"/>
    <property type="match status" value="1"/>
</dbReference>
<keyword evidence="8" id="KW-1185">Reference proteome</keyword>
<dbReference type="InterPro" id="IPR039261">
    <property type="entry name" value="FNR_nucleotide-bd"/>
</dbReference>
<evidence type="ECO:0000313" key="8">
    <source>
        <dbReference type="Proteomes" id="UP000321062"/>
    </source>
</evidence>
<evidence type="ECO:0000256" key="6">
    <source>
        <dbReference type="ARBA" id="ARBA00023014"/>
    </source>
</evidence>
<dbReference type="GO" id="GO:0046872">
    <property type="term" value="F:metal ion binding"/>
    <property type="evidence" value="ECO:0007669"/>
    <property type="project" value="UniProtKB-KW"/>
</dbReference>
<evidence type="ECO:0000313" key="7">
    <source>
        <dbReference type="EMBL" id="QEE18706.1"/>
    </source>
</evidence>
<dbReference type="GO" id="GO:0016491">
    <property type="term" value="F:oxidoreductase activity"/>
    <property type="evidence" value="ECO:0007669"/>
    <property type="project" value="UniProtKB-KW"/>
</dbReference>
<keyword evidence="1" id="KW-0285">Flavoprotein</keyword>